<dbReference type="InterPro" id="IPR006580">
    <property type="entry name" value="Znf_TTF"/>
</dbReference>
<comment type="caution">
    <text evidence="3">The sequence shown here is derived from an EMBL/GenBank/DDBJ whole genome shotgun (WGS) entry which is preliminary data.</text>
</comment>
<feature type="region of interest" description="Disordered" evidence="1">
    <location>
        <begin position="98"/>
        <end position="126"/>
    </location>
</feature>
<evidence type="ECO:0000313" key="4">
    <source>
        <dbReference type="Proteomes" id="UP001591681"/>
    </source>
</evidence>
<sequence length="846" mass="94932">MLHLFPKIIFLSVFFSLYHFDWVMPAFLISAKKPTLLCQQSEVIADLTENASLAALQKMSKQTSLSSFFNKPKRSKLEDTDVDNDNAVIIVNKLSSSTSATPDATSSTLPTTPASQPSSPPADLSALLEPATQPDLKEFPRTVINGKARSFSAKWYKEFRFLEYSISKDAVFCKACRHFPPEMQDRGLALNGYRDWKHLRQACERHNACKYHLNAVEKLRGFRISQTSGSVVSQMNRDMDSLVNKNREHIKVVLDVLLFCAKQNIPLRGHRETDEAVNRGNVIELFKFVSQFDPQIEQRLAQIPKNATMLSPEVQNDLLEAAATLLLRNIKSEINNNSAFYAIIADEYKDQAKRELLAVCIRYIHNGIITERAVGFVAIEDMSATAISRKILEVIEPLQLDPSLCVGFSFDGAAVMSGNKGGVQAILKETFPRAVYIHCNSHRLNLVLATVSKSSVHVSTFFETLNIKLSGRFQLSGTDSLHSFMTGSSRHARFLEMQKELNPTRQSLELERSTDVRWSSKSGSVKKVLTLLDAVLEVLSEYGDSANSQTRLEAQSLAHQIETKKFIFLLVTFAKLFDITDFATKGLQSPTLSIVDCIDLIESVKESFIGLRDHSQPQNEFGKVLSLTDDLTKKHEITLWDVTTGRARRVPARISESIVMSAIGNRQAVRNDEDLKLLWDEILDRQLAELASRFQDDQYGIMKAAAACRPPTGTFEKALLHPPCQHYGIVIGDAELSVFAQQIKRKVTAGITFPSLMEVLDSCPQDIFPGVNALLRVILTLATTSCTAERIFSTTGRIHTRLRSSMGTSRLCHLTLLCHERELTERLDPDEILKIFCEKPRRLRFV</sequence>
<evidence type="ECO:0000256" key="1">
    <source>
        <dbReference type="SAM" id="MobiDB-lite"/>
    </source>
</evidence>
<dbReference type="PANTHER" id="PTHR45749:SF37">
    <property type="entry name" value="OS05G0311600 PROTEIN"/>
    <property type="match status" value="1"/>
</dbReference>
<evidence type="ECO:0000259" key="2">
    <source>
        <dbReference type="SMART" id="SM00597"/>
    </source>
</evidence>
<dbReference type="InterPro" id="IPR025398">
    <property type="entry name" value="DUF4371"/>
</dbReference>
<dbReference type="SUPFAM" id="SSF53098">
    <property type="entry name" value="Ribonuclease H-like"/>
    <property type="match status" value="1"/>
</dbReference>
<reference evidence="3 4" key="1">
    <citation type="submission" date="2024-09" db="EMBL/GenBank/DDBJ databases">
        <title>A chromosome-level genome assembly of Gray's grenadier anchovy, Coilia grayii.</title>
        <authorList>
            <person name="Fu Z."/>
        </authorList>
    </citation>
    <scope>NUCLEOTIDE SEQUENCE [LARGE SCALE GENOMIC DNA]</scope>
    <source>
        <strain evidence="3">G4</strain>
        <tissue evidence="3">Muscle</tissue>
    </source>
</reference>
<dbReference type="InterPro" id="IPR012337">
    <property type="entry name" value="RNaseH-like_sf"/>
</dbReference>
<dbReference type="Proteomes" id="UP001591681">
    <property type="component" value="Unassembled WGS sequence"/>
</dbReference>
<dbReference type="SMART" id="SM00597">
    <property type="entry name" value="ZnF_TTF"/>
    <property type="match status" value="1"/>
</dbReference>
<accession>A0ABD1K4U8</accession>
<dbReference type="PANTHER" id="PTHR45749">
    <property type="match status" value="1"/>
</dbReference>
<protein>
    <recommendedName>
        <fullName evidence="2">TTF-type domain-containing protein</fullName>
    </recommendedName>
</protein>
<organism evidence="3 4">
    <name type="scientific">Coilia grayii</name>
    <name type="common">Gray's grenadier anchovy</name>
    <dbReference type="NCBI Taxonomy" id="363190"/>
    <lineage>
        <taxon>Eukaryota</taxon>
        <taxon>Metazoa</taxon>
        <taxon>Chordata</taxon>
        <taxon>Craniata</taxon>
        <taxon>Vertebrata</taxon>
        <taxon>Euteleostomi</taxon>
        <taxon>Actinopterygii</taxon>
        <taxon>Neopterygii</taxon>
        <taxon>Teleostei</taxon>
        <taxon>Clupei</taxon>
        <taxon>Clupeiformes</taxon>
        <taxon>Clupeoidei</taxon>
        <taxon>Engraulidae</taxon>
        <taxon>Coilinae</taxon>
        <taxon>Coilia</taxon>
    </lineage>
</organism>
<dbReference type="Pfam" id="PF14291">
    <property type="entry name" value="DUF4371"/>
    <property type="match status" value="1"/>
</dbReference>
<dbReference type="InterPro" id="IPR008906">
    <property type="entry name" value="HATC_C_dom"/>
</dbReference>
<dbReference type="Pfam" id="PF05699">
    <property type="entry name" value="Dimer_Tnp_hAT"/>
    <property type="match status" value="1"/>
</dbReference>
<proteinExistence type="predicted"/>
<keyword evidence="4" id="KW-1185">Reference proteome</keyword>
<dbReference type="AlphaFoldDB" id="A0ABD1K4U8"/>
<dbReference type="EMBL" id="JBHFQA010000009">
    <property type="protein sequence ID" value="KAL2094138.1"/>
    <property type="molecule type" value="Genomic_DNA"/>
</dbReference>
<gene>
    <name evidence="3" type="ORF">ACEWY4_011450</name>
</gene>
<evidence type="ECO:0000313" key="3">
    <source>
        <dbReference type="EMBL" id="KAL2094138.1"/>
    </source>
</evidence>
<feature type="domain" description="TTF-type" evidence="2">
    <location>
        <begin position="147"/>
        <end position="229"/>
    </location>
</feature>
<name>A0ABD1K4U8_9TELE</name>